<evidence type="ECO:0000313" key="1">
    <source>
        <dbReference type="EMBL" id="OHT17210.1"/>
    </source>
</evidence>
<dbReference type="Proteomes" id="UP000179807">
    <property type="component" value="Unassembled WGS sequence"/>
</dbReference>
<organism evidence="1 2">
    <name type="scientific">Tritrichomonas foetus</name>
    <dbReference type="NCBI Taxonomy" id="1144522"/>
    <lineage>
        <taxon>Eukaryota</taxon>
        <taxon>Metamonada</taxon>
        <taxon>Parabasalia</taxon>
        <taxon>Tritrichomonadida</taxon>
        <taxon>Tritrichomonadidae</taxon>
        <taxon>Tritrichomonas</taxon>
    </lineage>
</organism>
<dbReference type="EMBL" id="MLAK01000024">
    <property type="protein sequence ID" value="OHT17210.1"/>
    <property type="molecule type" value="Genomic_DNA"/>
</dbReference>
<keyword evidence="2" id="KW-1185">Reference proteome</keyword>
<accession>A0A1J4L1C1</accession>
<gene>
    <name evidence="1" type="ORF">TRFO_12525</name>
</gene>
<comment type="caution">
    <text evidence="1">The sequence shown here is derived from an EMBL/GenBank/DDBJ whole genome shotgun (WGS) entry which is preliminary data.</text>
</comment>
<dbReference type="AlphaFoldDB" id="A0A1J4L1C1"/>
<dbReference type="VEuPathDB" id="TrichDB:TRFO_12525"/>
<dbReference type="RefSeq" id="XP_068370346.1">
    <property type="nucleotide sequence ID" value="XM_068496687.1"/>
</dbReference>
<dbReference type="GeneID" id="94831391"/>
<protein>
    <submittedName>
        <fullName evidence="1">Uncharacterized protein</fullName>
    </submittedName>
</protein>
<sequence>MSKRGKEKKTDSQAFDDATLKLKIRETQMILDHLENNVDQNYFEFLSTLPLFDTLENSSYENSIIQEIEMLDQKDAQKDPLANQKLVNEHVFYKQLQNKMKAHVNDLVEENKRLSAMLK</sequence>
<reference evidence="1" key="1">
    <citation type="submission" date="2016-10" db="EMBL/GenBank/DDBJ databases">
        <authorList>
            <person name="Benchimol M."/>
            <person name="Almeida L.G."/>
            <person name="Vasconcelos A.T."/>
            <person name="Perreira-Neves A."/>
            <person name="Rosa I.A."/>
            <person name="Tasca T."/>
            <person name="Bogo M.R."/>
            <person name="de Souza W."/>
        </authorList>
    </citation>
    <scope>NUCLEOTIDE SEQUENCE [LARGE SCALE GENOMIC DNA]</scope>
    <source>
        <strain evidence="1">K</strain>
    </source>
</reference>
<name>A0A1J4L1C1_9EUKA</name>
<proteinExistence type="predicted"/>
<evidence type="ECO:0000313" key="2">
    <source>
        <dbReference type="Proteomes" id="UP000179807"/>
    </source>
</evidence>